<dbReference type="RefSeq" id="XP_028657575.1">
    <property type="nucleotide sequence ID" value="XM_028801742.2"/>
</dbReference>
<dbReference type="PRINTS" id="PR01407">
    <property type="entry name" value="BUTYPHLNCDUF"/>
</dbReference>
<evidence type="ECO:0000259" key="3">
    <source>
        <dbReference type="PROSITE" id="PS50188"/>
    </source>
</evidence>
<keyword evidence="1" id="KW-0175">Coiled coil</keyword>
<reference evidence="4" key="2">
    <citation type="submission" date="2025-08" db="UniProtKB">
        <authorList>
            <consortium name="Ensembl"/>
        </authorList>
    </citation>
    <scope>IDENTIFICATION</scope>
</reference>
<dbReference type="AlphaFoldDB" id="A0A8C4RM95"/>
<dbReference type="OrthoDB" id="9932386at2759"/>
<dbReference type="Proteomes" id="UP000694620">
    <property type="component" value="Chromosome 5"/>
</dbReference>
<dbReference type="Ensembl" id="ENSECRT00000003889.1">
    <property type="protein sequence ID" value="ENSECRP00000003828.1"/>
    <property type="gene ID" value="ENSECRG00000002629.1"/>
</dbReference>
<name>A0A8C4RM95_ERPCA</name>
<organism evidence="4 5">
    <name type="scientific">Erpetoichthys calabaricus</name>
    <name type="common">Rope fish</name>
    <name type="synonym">Calamoichthys calabaricus</name>
    <dbReference type="NCBI Taxonomy" id="27687"/>
    <lineage>
        <taxon>Eukaryota</taxon>
        <taxon>Metazoa</taxon>
        <taxon>Chordata</taxon>
        <taxon>Craniata</taxon>
        <taxon>Vertebrata</taxon>
        <taxon>Euteleostomi</taxon>
        <taxon>Actinopterygii</taxon>
        <taxon>Polypteriformes</taxon>
        <taxon>Polypteridae</taxon>
        <taxon>Erpetoichthys</taxon>
    </lineage>
</organism>
<dbReference type="GeneTree" id="ENSGT00940000168370"/>
<sequence>MMAENKLLSEEEFPQRNQVLGSAKTDEDQRRHKMLDDCEHQEIKRGGNKPNLGSPKIGKMVLNRETRGKQLEAVLLHHLEDVAAEKVRAEAHIQSLKKRYQDLTINADLKKQQVSEQYDVIRKALESDERATLESIEQEKRVTGSKLNKSIKEWSQYLTQAQTSLKKAEKDMEENRAGHISQDISIEHSCHKKIDDQDIFMNELRFQKLLKLLQNMNSDLKAQLQRKSYLLDASSITFDENTSHKNLMVSKDLTSVYLTNEAHTREENPQQFDKVCCVLGTTSVFSGRHYWEFDVKCCLQWSLGIAYGSIERKGTQKSVKLGKNKQSWCLELRNNQLSAWHNDRYIICVKRQPLLNKVGIFVDFEMAQLIFFNATTMKVIQEFSPATASVFDTVHHSFTQPIYPALRFFPLNSSTLKVDHIDICKHSV</sequence>
<dbReference type="InterPro" id="IPR050143">
    <property type="entry name" value="TRIM/RBCC"/>
</dbReference>
<proteinExistence type="predicted"/>
<dbReference type="InterPro" id="IPR001870">
    <property type="entry name" value="B30.2/SPRY"/>
</dbReference>
<dbReference type="InterPro" id="IPR006574">
    <property type="entry name" value="PRY"/>
</dbReference>
<dbReference type="InterPro" id="IPR003879">
    <property type="entry name" value="Butyrophylin_SPRY"/>
</dbReference>
<feature type="region of interest" description="Disordered" evidence="2">
    <location>
        <begin position="1"/>
        <end position="30"/>
    </location>
</feature>
<feature type="domain" description="B30.2/SPRY" evidence="3">
    <location>
        <begin position="216"/>
        <end position="425"/>
    </location>
</feature>
<reference evidence="4" key="1">
    <citation type="submission" date="2021-06" db="EMBL/GenBank/DDBJ databases">
        <authorList>
            <consortium name="Wellcome Sanger Institute Data Sharing"/>
        </authorList>
    </citation>
    <scope>NUCLEOTIDE SEQUENCE [LARGE SCALE GENOMIC DNA]</scope>
</reference>
<dbReference type="SMART" id="SM00589">
    <property type="entry name" value="PRY"/>
    <property type="match status" value="1"/>
</dbReference>
<protein>
    <submittedName>
        <fullName evidence="4">Zinc-binding protein A33-like</fullName>
    </submittedName>
</protein>
<dbReference type="PANTHER" id="PTHR24103">
    <property type="entry name" value="E3 UBIQUITIN-PROTEIN LIGASE TRIM"/>
    <property type="match status" value="1"/>
</dbReference>
<dbReference type="InterPro" id="IPR043136">
    <property type="entry name" value="B30.2/SPRY_sf"/>
</dbReference>
<dbReference type="SMART" id="SM00449">
    <property type="entry name" value="SPRY"/>
    <property type="match status" value="1"/>
</dbReference>
<feature type="coiled-coil region" evidence="1">
    <location>
        <begin position="79"/>
        <end position="113"/>
    </location>
</feature>
<dbReference type="InterPro" id="IPR003877">
    <property type="entry name" value="SPRY_dom"/>
</dbReference>
<keyword evidence="5" id="KW-1185">Reference proteome</keyword>
<evidence type="ECO:0000313" key="4">
    <source>
        <dbReference type="Ensembl" id="ENSECRP00000003828.1"/>
    </source>
</evidence>
<dbReference type="Pfam" id="PF00622">
    <property type="entry name" value="SPRY"/>
    <property type="match status" value="1"/>
</dbReference>
<dbReference type="Pfam" id="PF13765">
    <property type="entry name" value="PRY"/>
    <property type="match status" value="1"/>
</dbReference>
<evidence type="ECO:0000256" key="2">
    <source>
        <dbReference type="SAM" id="MobiDB-lite"/>
    </source>
</evidence>
<dbReference type="GeneID" id="114651781"/>
<dbReference type="InterPro" id="IPR013320">
    <property type="entry name" value="ConA-like_dom_sf"/>
</dbReference>
<dbReference type="SUPFAM" id="SSF49899">
    <property type="entry name" value="Concanavalin A-like lectins/glucanases"/>
    <property type="match status" value="1"/>
</dbReference>
<evidence type="ECO:0000256" key="1">
    <source>
        <dbReference type="SAM" id="Coils"/>
    </source>
</evidence>
<dbReference type="PROSITE" id="PS50188">
    <property type="entry name" value="B302_SPRY"/>
    <property type="match status" value="1"/>
</dbReference>
<evidence type="ECO:0000313" key="5">
    <source>
        <dbReference type="Proteomes" id="UP000694620"/>
    </source>
</evidence>
<accession>A0A8C4RM95</accession>
<dbReference type="Gene3D" id="2.60.120.920">
    <property type="match status" value="1"/>
</dbReference>
<gene>
    <name evidence="4" type="primary">si:dkey-219e21.4</name>
</gene>
<reference evidence="4" key="3">
    <citation type="submission" date="2025-09" db="UniProtKB">
        <authorList>
            <consortium name="Ensembl"/>
        </authorList>
    </citation>
    <scope>IDENTIFICATION</scope>
</reference>